<dbReference type="STRING" id="55544.A0A4D9DQS8"/>
<reference evidence="2 3" key="1">
    <citation type="submission" date="2019-04" db="EMBL/GenBank/DDBJ databases">
        <title>Draft genome of the big-headed turtle Platysternon megacephalum.</title>
        <authorList>
            <person name="Gong S."/>
        </authorList>
    </citation>
    <scope>NUCLEOTIDE SEQUENCE [LARGE SCALE GENOMIC DNA]</scope>
    <source>
        <strain evidence="2">DO16091913</strain>
        <tissue evidence="2">Muscle</tissue>
    </source>
</reference>
<organism evidence="2 3">
    <name type="scientific">Platysternon megacephalum</name>
    <name type="common">big-headed turtle</name>
    <dbReference type="NCBI Taxonomy" id="55544"/>
    <lineage>
        <taxon>Eukaryota</taxon>
        <taxon>Metazoa</taxon>
        <taxon>Chordata</taxon>
        <taxon>Craniata</taxon>
        <taxon>Vertebrata</taxon>
        <taxon>Euteleostomi</taxon>
        <taxon>Archelosauria</taxon>
        <taxon>Testudinata</taxon>
        <taxon>Testudines</taxon>
        <taxon>Cryptodira</taxon>
        <taxon>Durocryptodira</taxon>
        <taxon>Testudinoidea</taxon>
        <taxon>Platysternidae</taxon>
        <taxon>Platysternon</taxon>
    </lineage>
</organism>
<feature type="domain" description="Up-regulator of cell proliferation-like" evidence="1">
    <location>
        <begin position="1"/>
        <end position="183"/>
    </location>
</feature>
<keyword evidence="3" id="KW-1185">Reference proteome</keyword>
<dbReference type="Pfam" id="PF25496">
    <property type="entry name" value="URGCP"/>
    <property type="match status" value="1"/>
</dbReference>
<evidence type="ECO:0000313" key="3">
    <source>
        <dbReference type="Proteomes" id="UP000297703"/>
    </source>
</evidence>
<dbReference type="PANTHER" id="PTHR14819:SF9">
    <property type="entry name" value="UP-REGULATOR OF CELL PROLIFERATION-LIKE"/>
    <property type="match status" value="1"/>
</dbReference>
<name>A0A4D9DQS8_9SAUR</name>
<protein>
    <submittedName>
        <fullName evidence="2">Prolactin-like</fullName>
    </submittedName>
</protein>
<gene>
    <name evidence="2" type="ORF">DR999_PMT18245</name>
</gene>
<dbReference type="PANTHER" id="PTHR14819">
    <property type="entry name" value="GTP-BINDING"/>
    <property type="match status" value="1"/>
</dbReference>
<dbReference type="InterPro" id="IPR052986">
    <property type="entry name" value="VLIG_GTPase"/>
</dbReference>
<sequence>MESGNLPREIADGLIEISWYFPCGTENSDIFPEPVAVTNLRGDIESHWPQFSFLTKVSSAVVIVTESISEREYALLSCLQGSATKYYFMVNKQAVTSKETLGFLKKLAPVLKLNNSRVLQKRSATNEAAYVKALQSAIAAIMKSSPKRVSIEAMAETARQLGIQVDQDNKKCQHASEYAKEITVHIKDVAKYKREKLRLQGETWKNLAEVEKELCRLKKQGNIPLEKYVSTEREINSYVSSRINMT</sequence>
<dbReference type="AlphaFoldDB" id="A0A4D9DQS8"/>
<accession>A0A4D9DQS8</accession>
<dbReference type="Proteomes" id="UP000297703">
    <property type="component" value="Unassembled WGS sequence"/>
</dbReference>
<reference evidence="2 3" key="2">
    <citation type="submission" date="2019-04" db="EMBL/GenBank/DDBJ databases">
        <title>The genome sequence of big-headed turtle.</title>
        <authorList>
            <person name="Gong S."/>
        </authorList>
    </citation>
    <scope>NUCLEOTIDE SEQUENCE [LARGE SCALE GENOMIC DNA]</scope>
    <source>
        <strain evidence="2">DO16091913</strain>
        <tissue evidence="2">Muscle</tissue>
    </source>
</reference>
<dbReference type="OrthoDB" id="1597724at2759"/>
<proteinExistence type="predicted"/>
<comment type="caution">
    <text evidence="2">The sequence shown here is derived from an EMBL/GenBank/DDBJ whole genome shotgun (WGS) entry which is preliminary data.</text>
</comment>
<evidence type="ECO:0000313" key="2">
    <source>
        <dbReference type="EMBL" id="TFJ99696.1"/>
    </source>
</evidence>
<dbReference type="EMBL" id="QXTE01000311">
    <property type="protein sequence ID" value="TFJ99696.1"/>
    <property type="molecule type" value="Genomic_DNA"/>
</dbReference>
<evidence type="ECO:0000259" key="1">
    <source>
        <dbReference type="Pfam" id="PF25496"/>
    </source>
</evidence>
<dbReference type="InterPro" id="IPR057365">
    <property type="entry name" value="URGCP"/>
</dbReference>